<keyword evidence="2" id="KW-1133">Transmembrane helix</keyword>
<evidence type="ECO:0000256" key="1">
    <source>
        <dbReference type="SAM" id="MobiDB-lite"/>
    </source>
</evidence>
<feature type="transmembrane region" description="Helical" evidence="2">
    <location>
        <begin position="151"/>
        <end position="168"/>
    </location>
</feature>
<organism evidence="3 4">
    <name type="scientific">Cymbomonas tetramitiformis</name>
    <dbReference type="NCBI Taxonomy" id="36881"/>
    <lineage>
        <taxon>Eukaryota</taxon>
        <taxon>Viridiplantae</taxon>
        <taxon>Chlorophyta</taxon>
        <taxon>Pyramimonadophyceae</taxon>
        <taxon>Pyramimonadales</taxon>
        <taxon>Pyramimonadaceae</taxon>
        <taxon>Cymbomonas</taxon>
    </lineage>
</organism>
<proteinExistence type="predicted"/>
<reference evidence="3 4" key="1">
    <citation type="journal article" date="2015" name="Genome Biol. Evol.">
        <title>Comparative Genomics of a Bacterivorous Green Alga Reveals Evolutionary Causalities and Consequences of Phago-Mixotrophic Mode of Nutrition.</title>
        <authorList>
            <person name="Burns J.A."/>
            <person name="Paasch A."/>
            <person name="Narechania A."/>
            <person name="Kim E."/>
        </authorList>
    </citation>
    <scope>NUCLEOTIDE SEQUENCE [LARGE SCALE GENOMIC DNA]</scope>
    <source>
        <strain evidence="3 4">PLY_AMNH</strain>
    </source>
</reference>
<evidence type="ECO:0000313" key="3">
    <source>
        <dbReference type="EMBL" id="KAK3270978.1"/>
    </source>
</evidence>
<keyword evidence="2" id="KW-0812">Transmembrane</keyword>
<keyword evidence="4" id="KW-1185">Reference proteome</keyword>
<sequence length="226" mass="25147">MHTYLGSSTGSKCQSYKSLLKIMSGGVPVAMPTRVLPIRICQTSARHNRFRTQGRLHMLQQWARVKRPHEPPKLRHPAKQLLGWFREQARRPAKPSVEASESIPSEQLPQPEGPVPAVPVFAVAGILGLLFHPSVALALQVEATASSSRDALVPLAAVALLALAIFLLRDGGAESEGKEDEFSEDVRLRQGWRPSEEQLRKSAYLRAEQELRARERKAQEAERNEP</sequence>
<dbReference type="Proteomes" id="UP001190700">
    <property type="component" value="Unassembled WGS sequence"/>
</dbReference>
<keyword evidence="2" id="KW-0472">Membrane</keyword>
<evidence type="ECO:0000256" key="2">
    <source>
        <dbReference type="SAM" id="Phobius"/>
    </source>
</evidence>
<gene>
    <name evidence="3" type="ORF">CYMTET_20653</name>
</gene>
<name>A0AAE0L3R9_9CHLO</name>
<dbReference type="AlphaFoldDB" id="A0AAE0L3R9"/>
<dbReference type="EMBL" id="LGRX02010099">
    <property type="protein sequence ID" value="KAK3270978.1"/>
    <property type="molecule type" value="Genomic_DNA"/>
</dbReference>
<feature type="transmembrane region" description="Helical" evidence="2">
    <location>
        <begin position="117"/>
        <end position="139"/>
    </location>
</feature>
<accession>A0AAE0L3R9</accession>
<evidence type="ECO:0000313" key="4">
    <source>
        <dbReference type="Proteomes" id="UP001190700"/>
    </source>
</evidence>
<feature type="region of interest" description="Disordered" evidence="1">
    <location>
        <begin position="93"/>
        <end position="112"/>
    </location>
</feature>
<feature type="compositionally biased region" description="Basic and acidic residues" evidence="1">
    <location>
        <begin position="184"/>
        <end position="199"/>
    </location>
</feature>
<comment type="caution">
    <text evidence="3">The sequence shown here is derived from an EMBL/GenBank/DDBJ whole genome shotgun (WGS) entry which is preliminary data.</text>
</comment>
<protein>
    <submittedName>
        <fullName evidence="3">Uncharacterized protein</fullName>
    </submittedName>
</protein>
<feature type="region of interest" description="Disordered" evidence="1">
    <location>
        <begin position="175"/>
        <end position="199"/>
    </location>
</feature>